<organism evidence="2 3">
    <name type="scientific">Polyplax serrata</name>
    <name type="common">Common mouse louse</name>
    <dbReference type="NCBI Taxonomy" id="468196"/>
    <lineage>
        <taxon>Eukaryota</taxon>
        <taxon>Metazoa</taxon>
        <taxon>Ecdysozoa</taxon>
        <taxon>Arthropoda</taxon>
        <taxon>Hexapoda</taxon>
        <taxon>Insecta</taxon>
        <taxon>Pterygota</taxon>
        <taxon>Neoptera</taxon>
        <taxon>Paraneoptera</taxon>
        <taxon>Psocodea</taxon>
        <taxon>Troctomorpha</taxon>
        <taxon>Phthiraptera</taxon>
        <taxon>Anoplura</taxon>
        <taxon>Polyplacidae</taxon>
        <taxon>Polyplax</taxon>
    </lineage>
</organism>
<comment type="caution">
    <text evidence="2">The sequence shown here is derived from an EMBL/GenBank/DDBJ whole genome shotgun (WGS) entry which is preliminary data.</text>
</comment>
<evidence type="ECO:0000313" key="3">
    <source>
        <dbReference type="Proteomes" id="UP001372834"/>
    </source>
</evidence>
<feature type="compositionally biased region" description="Basic and acidic residues" evidence="1">
    <location>
        <begin position="62"/>
        <end position="72"/>
    </location>
</feature>
<name>A0AAN8PA15_POLSC</name>
<protein>
    <submittedName>
        <fullName evidence="2">Uncharacterized protein</fullName>
    </submittedName>
</protein>
<dbReference type="EMBL" id="JAWJWE010000003">
    <property type="protein sequence ID" value="KAK6639815.1"/>
    <property type="molecule type" value="Genomic_DNA"/>
</dbReference>
<evidence type="ECO:0000256" key="1">
    <source>
        <dbReference type="SAM" id="MobiDB-lite"/>
    </source>
</evidence>
<dbReference type="Proteomes" id="UP001372834">
    <property type="component" value="Unassembled WGS sequence"/>
</dbReference>
<feature type="region of interest" description="Disordered" evidence="1">
    <location>
        <begin position="46"/>
        <end position="80"/>
    </location>
</feature>
<gene>
    <name evidence="2" type="ORF">RUM43_008090</name>
</gene>
<sequence length="94" mass="11375">MKMMMNCTKIKVKISDDRIKNQMIKRQTRQGTNTDECIKRVESVRGRTSVTIQTRRRRRNNRPIDQEKRHNNSESFADEEMCNGRRYITRFTNH</sequence>
<reference evidence="2 3" key="1">
    <citation type="submission" date="2023-10" db="EMBL/GenBank/DDBJ databases">
        <title>Genomes of two closely related lineages of the louse Polyplax serrata with different host specificities.</title>
        <authorList>
            <person name="Martinu J."/>
            <person name="Tarabai H."/>
            <person name="Stefka J."/>
            <person name="Hypsa V."/>
        </authorList>
    </citation>
    <scope>NUCLEOTIDE SEQUENCE [LARGE SCALE GENOMIC DNA]</scope>
    <source>
        <strain evidence="2">HR10_N</strain>
    </source>
</reference>
<dbReference type="AlphaFoldDB" id="A0AAN8PA15"/>
<accession>A0AAN8PA15</accession>
<proteinExistence type="predicted"/>
<evidence type="ECO:0000313" key="2">
    <source>
        <dbReference type="EMBL" id="KAK6639815.1"/>
    </source>
</evidence>